<name>A0ABS1QN15_9GAMM</name>
<dbReference type="Proteomes" id="UP000638570">
    <property type="component" value="Unassembled WGS sequence"/>
</dbReference>
<evidence type="ECO:0000313" key="1">
    <source>
        <dbReference type="EMBL" id="MBL1376253.1"/>
    </source>
</evidence>
<protein>
    <recommendedName>
        <fullName evidence="3">Integrase</fullName>
    </recommendedName>
</protein>
<accession>A0ABS1QN15</accession>
<evidence type="ECO:0000313" key="2">
    <source>
        <dbReference type="Proteomes" id="UP000638570"/>
    </source>
</evidence>
<proteinExistence type="predicted"/>
<gene>
    <name evidence="1" type="ORF">JKV55_02760</name>
</gene>
<sequence>MAIARKILKSQVGGYLPRAFKRWLLQHCGEFRELTPGEQQKLAMILWSMSSNRYRHNSGDAELNPIPWRQKAAWFGSAARFDQINEALGWFELRLKARKGKSMAGWAVAERGRELLEAYLSGKHEPGTGLDDENGKPYRTPKDAIRSVTSTGKKTRFRRDHLPALVEVDGDRLHEFQRVADHWLYGTPCPAGYDWVIQRWQAIRDGVGPKSGPEASNWRAHCARTQAGQLYLAAVSSGAPGFMLPTTYVESDAGRLYAEGALNLQNCVGEVRRVALADCYDVDISNAHWSLVSQMAGRLDVATPMIRHYLDNKRAFRAEVALAAGISREDAKFVMLAAIYGATLARTTEAHKRAVAERIGNDAVDRLKAHGPLVALIKEVGGAGRAIIDDYACRTAKKAVLVNDAGREIALNRPPRELLAHILQGAESCALQAMMPRLEGQIRVLQHDGLTVSSKPDLAALEADIQDATSYDLRLEMTRL</sequence>
<reference evidence="2" key="1">
    <citation type="submission" date="2021-01" db="EMBL/GenBank/DDBJ databases">
        <title>Genome public.</title>
        <authorList>
            <person name="Liu C."/>
            <person name="Sun Q."/>
        </authorList>
    </citation>
    <scope>NUCLEOTIDE SEQUENCE [LARGE SCALE GENOMIC DNA]</scope>
    <source>
        <strain evidence="2">CGMCC 1.18722</strain>
    </source>
</reference>
<dbReference type="EMBL" id="JAERTZ010000006">
    <property type="protein sequence ID" value="MBL1376253.1"/>
    <property type="molecule type" value="Genomic_DNA"/>
</dbReference>
<keyword evidence="2" id="KW-1185">Reference proteome</keyword>
<evidence type="ECO:0008006" key="3">
    <source>
        <dbReference type="Google" id="ProtNLM"/>
    </source>
</evidence>
<organism evidence="1 2">
    <name type="scientific">Zobellella iuensis</name>
    <dbReference type="NCBI Taxonomy" id="2803811"/>
    <lineage>
        <taxon>Bacteria</taxon>
        <taxon>Pseudomonadati</taxon>
        <taxon>Pseudomonadota</taxon>
        <taxon>Gammaproteobacteria</taxon>
        <taxon>Aeromonadales</taxon>
        <taxon>Aeromonadaceae</taxon>
        <taxon>Zobellella</taxon>
    </lineage>
</organism>
<dbReference type="RefSeq" id="WP_202082220.1">
    <property type="nucleotide sequence ID" value="NZ_JAERTZ010000006.1"/>
</dbReference>
<comment type="caution">
    <text evidence="1">The sequence shown here is derived from an EMBL/GenBank/DDBJ whole genome shotgun (WGS) entry which is preliminary data.</text>
</comment>